<feature type="region of interest" description="Disordered" evidence="1">
    <location>
        <begin position="77"/>
        <end position="126"/>
    </location>
</feature>
<keyword evidence="3" id="KW-1185">Reference proteome</keyword>
<feature type="compositionally biased region" description="Pro residues" evidence="1">
    <location>
        <begin position="85"/>
        <end position="105"/>
    </location>
</feature>
<accession>A0A3S5ARN1</accession>
<evidence type="ECO:0000313" key="3">
    <source>
        <dbReference type="Proteomes" id="UP000784294"/>
    </source>
</evidence>
<dbReference type="Proteomes" id="UP000784294">
    <property type="component" value="Unassembled WGS sequence"/>
</dbReference>
<reference evidence="2" key="1">
    <citation type="submission" date="2018-11" db="EMBL/GenBank/DDBJ databases">
        <authorList>
            <consortium name="Pathogen Informatics"/>
        </authorList>
    </citation>
    <scope>NUCLEOTIDE SEQUENCE</scope>
</reference>
<organism evidence="2 3">
    <name type="scientific">Protopolystoma xenopodis</name>
    <dbReference type="NCBI Taxonomy" id="117903"/>
    <lineage>
        <taxon>Eukaryota</taxon>
        <taxon>Metazoa</taxon>
        <taxon>Spiralia</taxon>
        <taxon>Lophotrochozoa</taxon>
        <taxon>Platyhelminthes</taxon>
        <taxon>Monogenea</taxon>
        <taxon>Polyopisthocotylea</taxon>
        <taxon>Polystomatidea</taxon>
        <taxon>Polystomatidae</taxon>
        <taxon>Protopolystoma</taxon>
    </lineage>
</organism>
<gene>
    <name evidence="2" type="ORF">PXEA_LOCUS16865</name>
</gene>
<sequence length="144" mass="15910">MNHLFVHVASQLDSTVPAETAGQLGRTGREKNRTALDRTYRGPNRPACCAGLALMTNIDWDLRFRLAEKTLCTQKRKITTSCPEPKIPSSPPPPPLPSFVRPMPPASAHTTSEHTENSTVSRIAARRAQNVCGPGLGWRVKRDW</sequence>
<comment type="caution">
    <text evidence="2">The sequence shown here is derived from an EMBL/GenBank/DDBJ whole genome shotgun (WGS) entry which is preliminary data.</text>
</comment>
<proteinExistence type="predicted"/>
<name>A0A3S5ARN1_9PLAT</name>
<dbReference type="EMBL" id="CAAALY010061836">
    <property type="protein sequence ID" value="VEL23425.1"/>
    <property type="molecule type" value="Genomic_DNA"/>
</dbReference>
<evidence type="ECO:0000313" key="2">
    <source>
        <dbReference type="EMBL" id="VEL23425.1"/>
    </source>
</evidence>
<protein>
    <submittedName>
        <fullName evidence="2">Uncharacterized protein</fullName>
    </submittedName>
</protein>
<evidence type="ECO:0000256" key="1">
    <source>
        <dbReference type="SAM" id="MobiDB-lite"/>
    </source>
</evidence>
<dbReference type="AlphaFoldDB" id="A0A3S5ARN1"/>